<dbReference type="Pfam" id="PF10604">
    <property type="entry name" value="Polyketide_cyc2"/>
    <property type="match status" value="1"/>
</dbReference>
<dbReference type="InterPro" id="IPR023393">
    <property type="entry name" value="START-like_dom_sf"/>
</dbReference>
<dbReference type="Gene3D" id="3.30.530.20">
    <property type="match status" value="1"/>
</dbReference>
<proteinExistence type="predicted"/>
<evidence type="ECO:0008006" key="2">
    <source>
        <dbReference type="Google" id="ProtNLM"/>
    </source>
</evidence>
<dbReference type="AlphaFoldDB" id="A0A6J4TK29"/>
<name>A0A6J4TK29_9ACTN</name>
<evidence type="ECO:0000313" key="1">
    <source>
        <dbReference type="EMBL" id="CAA9525249.1"/>
    </source>
</evidence>
<dbReference type="EMBL" id="CADCVS010000430">
    <property type="protein sequence ID" value="CAA9525249.1"/>
    <property type="molecule type" value="Genomic_DNA"/>
</dbReference>
<dbReference type="SUPFAM" id="SSF55961">
    <property type="entry name" value="Bet v1-like"/>
    <property type="match status" value="1"/>
</dbReference>
<accession>A0A6J4TK29</accession>
<organism evidence="1">
    <name type="scientific">uncultured Solirubrobacteraceae bacterium</name>
    <dbReference type="NCBI Taxonomy" id="1162706"/>
    <lineage>
        <taxon>Bacteria</taxon>
        <taxon>Bacillati</taxon>
        <taxon>Actinomycetota</taxon>
        <taxon>Thermoleophilia</taxon>
        <taxon>Solirubrobacterales</taxon>
        <taxon>Solirubrobacteraceae</taxon>
        <taxon>environmental samples</taxon>
    </lineage>
</organism>
<reference evidence="1" key="1">
    <citation type="submission" date="2020-02" db="EMBL/GenBank/DDBJ databases">
        <authorList>
            <person name="Meier V. D."/>
        </authorList>
    </citation>
    <scope>NUCLEOTIDE SEQUENCE</scope>
    <source>
        <strain evidence="1">AVDCRST_MAG30</strain>
    </source>
</reference>
<gene>
    <name evidence="1" type="ORF">AVDCRST_MAG30-3318</name>
</gene>
<sequence length="146" mass="15429">MRTWTATTTAPAAPEAMLDVLTDPDACRRWAPMPFDVTGLDGDRLRTGSRARVTGRLAGLSVGFDVDVHEAHESRLALSASGPVAFDVAYDIDPCDDGSEVHASISVRPRRGLQGRLMAQATEALLAAGALQTAMARIAREATVAV</sequence>
<dbReference type="InterPro" id="IPR019587">
    <property type="entry name" value="Polyketide_cyclase/dehydratase"/>
</dbReference>
<protein>
    <recommendedName>
        <fullName evidence="2">SRPBCC family protein</fullName>
    </recommendedName>
</protein>